<keyword evidence="3 4" id="KW-0663">Pyridoxal phosphate</keyword>
<evidence type="ECO:0000256" key="5">
    <source>
        <dbReference type="SAM" id="MobiDB-lite"/>
    </source>
</evidence>
<dbReference type="GO" id="GO:0030170">
    <property type="term" value="F:pyridoxal phosphate binding"/>
    <property type="evidence" value="ECO:0007669"/>
    <property type="project" value="TreeGrafter"/>
</dbReference>
<name>A0A7Y9I3Y4_9ACTN</name>
<comment type="cofactor">
    <cofactor evidence="1">
        <name>pyridoxal 5'-phosphate</name>
        <dbReference type="ChEBI" id="CHEBI:597326"/>
    </cofactor>
</comment>
<dbReference type="InterPro" id="IPR015421">
    <property type="entry name" value="PyrdxlP-dep_Trfase_major"/>
</dbReference>
<evidence type="ECO:0000256" key="3">
    <source>
        <dbReference type="PIRSR" id="PIRSR000390-2"/>
    </source>
</evidence>
<dbReference type="InterPro" id="IPR015424">
    <property type="entry name" value="PyrdxlP-dep_Trfase"/>
</dbReference>
<evidence type="ECO:0000313" key="6">
    <source>
        <dbReference type="EMBL" id="NYE69828.1"/>
    </source>
</evidence>
<feature type="region of interest" description="Disordered" evidence="5">
    <location>
        <begin position="1"/>
        <end position="25"/>
    </location>
</feature>
<accession>A0A7Y9I3Y4</accession>
<dbReference type="Gene3D" id="3.40.640.10">
    <property type="entry name" value="Type I PLP-dependent aspartate aminotransferase-like (Major domain)"/>
    <property type="match status" value="1"/>
</dbReference>
<evidence type="ECO:0000313" key="7">
    <source>
        <dbReference type="Proteomes" id="UP000569914"/>
    </source>
</evidence>
<proteinExistence type="inferred from homology"/>
<dbReference type="GO" id="GO:0000271">
    <property type="term" value="P:polysaccharide biosynthetic process"/>
    <property type="evidence" value="ECO:0007669"/>
    <property type="project" value="TreeGrafter"/>
</dbReference>
<gene>
    <name evidence="6" type="ORF">BKA15_001157</name>
</gene>
<sequence length="416" mass="43506">MTSTSARDGRDLAVEGGRPALDGLPPFPSWPQHSEADAQALLGVLESGKWGSTHGDIVSTFESEFAAAHGAKYGVALTNGTLAIAAALRAAGVGVGDEVIVPPYTFIATASAALFVGAVPTFADVEPDTHLIDPASVERAITDRTKAIIAVHLAGSVANLDALNHIAETRGLTLIEDAAQATGAAWRGRPVGAIGHLGTFSFQTSKNITAGEGGIVLTDDERLASGVYSLVNVGRVRGGGWYEHASVGYNLRLTEFQGALLRGQLTRLPEQQKLRDENAKLLTQLLADVEGVQVDREPAEMTAHGRHLFMFRVPELGKAGLRDAAAKALNAEGVVGASGGYVPLHRNEALLAESTALAERLGQPYPQADCPVSDLVCTDTIWFPQTIMLGSTEQIHAVADAITKVVGSGDALKSSN</sequence>
<dbReference type="PANTHER" id="PTHR30244">
    <property type="entry name" value="TRANSAMINASE"/>
    <property type="match status" value="1"/>
</dbReference>
<protein>
    <submittedName>
        <fullName evidence="6">dTDP-4-amino-4,6-dideoxygalactose transaminase</fullName>
    </submittedName>
</protein>
<reference evidence="6 7" key="1">
    <citation type="submission" date="2020-07" db="EMBL/GenBank/DDBJ databases">
        <title>Sequencing the genomes of 1000 actinobacteria strains.</title>
        <authorList>
            <person name="Klenk H.-P."/>
        </authorList>
    </citation>
    <scope>NUCLEOTIDE SEQUENCE [LARGE SCALE GENOMIC DNA]</scope>
    <source>
        <strain evidence="6 7">DSM 22083</strain>
    </source>
</reference>
<feature type="modified residue" description="N6-(pyridoxal phosphate)lysine" evidence="3">
    <location>
        <position position="206"/>
    </location>
</feature>
<feature type="active site" description="Proton acceptor" evidence="2">
    <location>
        <position position="206"/>
    </location>
</feature>
<dbReference type="PANTHER" id="PTHR30244:SF34">
    <property type="entry name" value="DTDP-4-AMINO-4,6-DIDEOXYGALACTOSE TRANSAMINASE"/>
    <property type="match status" value="1"/>
</dbReference>
<dbReference type="GO" id="GO:0008483">
    <property type="term" value="F:transaminase activity"/>
    <property type="evidence" value="ECO:0007669"/>
    <property type="project" value="TreeGrafter"/>
</dbReference>
<evidence type="ECO:0000256" key="4">
    <source>
        <dbReference type="RuleBase" id="RU004508"/>
    </source>
</evidence>
<comment type="caution">
    <text evidence="6">The sequence shown here is derived from an EMBL/GenBank/DDBJ whole genome shotgun (WGS) entry which is preliminary data.</text>
</comment>
<dbReference type="InterPro" id="IPR000653">
    <property type="entry name" value="DegT/StrS_aminotransferase"/>
</dbReference>
<dbReference type="AlphaFoldDB" id="A0A7Y9I3Y4"/>
<dbReference type="PIRSF" id="PIRSF000390">
    <property type="entry name" value="PLP_StrS"/>
    <property type="match status" value="1"/>
</dbReference>
<evidence type="ECO:0000256" key="2">
    <source>
        <dbReference type="PIRSR" id="PIRSR000390-1"/>
    </source>
</evidence>
<dbReference type="Gene3D" id="3.90.1150.10">
    <property type="entry name" value="Aspartate Aminotransferase, domain 1"/>
    <property type="match status" value="1"/>
</dbReference>
<organism evidence="6 7">
    <name type="scientific">Microlunatus parietis</name>
    <dbReference type="NCBI Taxonomy" id="682979"/>
    <lineage>
        <taxon>Bacteria</taxon>
        <taxon>Bacillati</taxon>
        <taxon>Actinomycetota</taxon>
        <taxon>Actinomycetes</taxon>
        <taxon>Propionibacteriales</taxon>
        <taxon>Propionibacteriaceae</taxon>
        <taxon>Microlunatus</taxon>
    </lineage>
</organism>
<dbReference type="Pfam" id="PF01041">
    <property type="entry name" value="DegT_DnrJ_EryC1"/>
    <property type="match status" value="1"/>
</dbReference>
<dbReference type="SUPFAM" id="SSF53383">
    <property type="entry name" value="PLP-dependent transferases"/>
    <property type="match status" value="1"/>
</dbReference>
<comment type="similarity">
    <text evidence="4">Belongs to the DegT/DnrJ/EryC1 family.</text>
</comment>
<dbReference type="Proteomes" id="UP000569914">
    <property type="component" value="Unassembled WGS sequence"/>
</dbReference>
<dbReference type="EMBL" id="JACCBU010000001">
    <property type="protein sequence ID" value="NYE69828.1"/>
    <property type="molecule type" value="Genomic_DNA"/>
</dbReference>
<keyword evidence="7" id="KW-1185">Reference proteome</keyword>
<dbReference type="RefSeq" id="WP_218871087.1">
    <property type="nucleotide sequence ID" value="NZ_JACCBU010000001.1"/>
</dbReference>
<dbReference type="InterPro" id="IPR015422">
    <property type="entry name" value="PyrdxlP-dep_Trfase_small"/>
</dbReference>
<dbReference type="CDD" id="cd00616">
    <property type="entry name" value="AHBA_syn"/>
    <property type="match status" value="1"/>
</dbReference>
<evidence type="ECO:0000256" key="1">
    <source>
        <dbReference type="ARBA" id="ARBA00001933"/>
    </source>
</evidence>